<reference evidence="2 3" key="1">
    <citation type="submission" date="2015-10" db="EMBL/GenBank/DDBJ databases">
        <title>Draft genome sequence of Streptomyces caeruleatus NRRL B-24802, type strain for the species Streptomyces caeruleatus.</title>
        <authorList>
            <person name="Ruckert C."/>
            <person name="Winkler A."/>
            <person name="Kalinowski J."/>
            <person name="Kampfer P."/>
            <person name="Glaeser S."/>
        </authorList>
    </citation>
    <scope>NUCLEOTIDE SEQUENCE [LARGE SCALE GENOMIC DNA]</scope>
    <source>
        <strain evidence="2 3">NRRL B-24802</strain>
    </source>
</reference>
<feature type="transmembrane region" description="Helical" evidence="1">
    <location>
        <begin position="6"/>
        <end position="27"/>
    </location>
</feature>
<evidence type="ECO:0000313" key="3">
    <source>
        <dbReference type="Proteomes" id="UP000053429"/>
    </source>
</evidence>
<comment type="caution">
    <text evidence="2">The sequence shown here is derived from an EMBL/GenBank/DDBJ whole genome shotgun (WGS) entry which is preliminary data.</text>
</comment>
<keyword evidence="3" id="KW-1185">Reference proteome</keyword>
<accession>A0A124I879</accession>
<keyword evidence="1" id="KW-1133">Transmembrane helix</keyword>
<keyword evidence="1" id="KW-0812">Transmembrane</keyword>
<dbReference type="RefSeq" id="WP_062722034.1">
    <property type="nucleotide sequence ID" value="NZ_KQ948932.1"/>
</dbReference>
<evidence type="ECO:0008006" key="4">
    <source>
        <dbReference type="Google" id="ProtNLM"/>
    </source>
</evidence>
<dbReference type="EMBL" id="LMWY01000036">
    <property type="protein sequence ID" value="KUN98549.1"/>
    <property type="molecule type" value="Genomic_DNA"/>
</dbReference>
<organism evidence="2 3">
    <name type="scientific">Streptomyces caeruleatus</name>
    <dbReference type="NCBI Taxonomy" id="661399"/>
    <lineage>
        <taxon>Bacteria</taxon>
        <taxon>Bacillati</taxon>
        <taxon>Actinomycetota</taxon>
        <taxon>Actinomycetes</taxon>
        <taxon>Kitasatosporales</taxon>
        <taxon>Streptomycetaceae</taxon>
        <taxon>Streptomyces</taxon>
    </lineage>
</organism>
<protein>
    <recommendedName>
        <fullName evidence="4">Aromatic ring-opening dioxygenase LigA</fullName>
    </recommendedName>
</protein>
<evidence type="ECO:0000256" key="1">
    <source>
        <dbReference type="SAM" id="Phobius"/>
    </source>
</evidence>
<dbReference type="STRING" id="661399.AQJ67_27865"/>
<name>A0A124I879_9ACTN</name>
<keyword evidence="1" id="KW-0472">Membrane</keyword>
<dbReference type="AlphaFoldDB" id="A0A124I879"/>
<gene>
    <name evidence="2" type="ORF">AQJ67_27865</name>
</gene>
<dbReference type="OrthoDB" id="4035173at2"/>
<sequence length="367" mass="38465">MAVKRIVLRAVIALTATAVGVLGYLYAHGDLQRWQDESALDGACDGLLDRNVVRDVLGPGAVEVESDDRAGAGLVGCQVRVDGGGAAEVHVLDTASAGDGWNSLYTGPRGETLSVPVGHGWAGLFGAEPKRVTGSLDADEDEDVTVSLLLRCAGTASVKGLSVTVETRLDKTLDDPANRPEFARIATSTAAKASKTRHCGAQLGRPVRSLGLPVKEDAYEPLGTAAGTCSGIPTARGVAVATETDRGNAPYEVCRLSDADLDTRYVLEAEFGPYAQEEFARNQEYGREDGPSPDVPAHHRDADGGVSWTTAKCADGTALFTLHVADERNDNRGNTASNPDLAYERTALRAFAEHSAQAHGCSAPVTP</sequence>
<proteinExistence type="predicted"/>
<evidence type="ECO:0000313" key="2">
    <source>
        <dbReference type="EMBL" id="KUN98549.1"/>
    </source>
</evidence>
<dbReference type="Proteomes" id="UP000053429">
    <property type="component" value="Unassembled WGS sequence"/>
</dbReference>